<dbReference type="PANTHER" id="PTHR37833:SF1">
    <property type="entry name" value="SIGNAL PEPTIDE PROTEIN"/>
    <property type="match status" value="1"/>
</dbReference>
<accession>A0A2N3IK74</accession>
<sequence>MKKLFLLAMMWAVVHLLHGQSVIEFEKESHDFGTIQEGQIATYDFIFKNKGKSPLILQSVEPSCGCTTPNYTREPIPPGGKGKITVSYNSQGRPNAFTKTITVRTNSTEPVKMLYIKGFVNPKAPTPASQAELAIEKTEFNLGNLQPGQTAIQKVTLKSIGKEELRISAIRSDCNCVTYNIINALQPGESAVLELKYTPRQKGNVTESVMIYSNDGKTPMHLIKLKAFVSEGSPLKENAQKNPFGF</sequence>
<comment type="caution">
    <text evidence="2">The sequence shown here is derived from an EMBL/GenBank/DDBJ whole genome shotgun (WGS) entry which is preliminary data.</text>
</comment>
<gene>
    <name evidence="2" type="ORF">Rain11_0343</name>
</gene>
<feature type="signal peptide" evidence="1">
    <location>
        <begin position="1"/>
        <end position="19"/>
    </location>
</feature>
<dbReference type="PANTHER" id="PTHR37833">
    <property type="entry name" value="LIPOPROTEIN-RELATED"/>
    <property type="match status" value="1"/>
</dbReference>
<dbReference type="Gene3D" id="2.60.40.10">
    <property type="entry name" value="Immunoglobulins"/>
    <property type="match status" value="2"/>
</dbReference>
<evidence type="ECO:0000313" key="3">
    <source>
        <dbReference type="Proteomes" id="UP000233387"/>
    </source>
</evidence>
<keyword evidence="1" id="KW-0732">Signal</keyword>
<organism evidence="2 3">
    <name type="scientific">Raineya orbicola</name>
    <dbReference type="NCBI Taxonomy" id="2016530"/>
    <lineage>
        <taxon>Bacteria</taxon>
        <taxon>Pseudomonadati</taxon>
        <taxon>Bacteroidota</taxon>
        <taxon>Cytophagia</taxon>
        <taxon>Cytophagales</taxon>
        <taxon>Raineyaceae</taxon>
        <taxon>Raineya</taxon>
    </lineage>
</organism>
<dbReference type="Pfam" id="PF07610">
    <property type="entry name" value="DUF1573"/>
    <property type="match status" value="2"/>
</dbReference>
<dbReference type="EMBL" id="NKXO01000004">
    <property type="protein sequence ID" value="PKQ70613.1"/>
    <property type="molecule type" value="Genomic_DNA"/>
</dbReference>
<keyword evidence="3" id="KW-1185">Reference proteome</keyword>
<reference evidence="2 3" key="1">
    <citation type="submission" date="2017-06" db="EMBL/GenBank/DDBJ databases">
        <title>Raineya orbicola gen. nov., sp. nov. a slightly thermophilic bacterium of the phylum Bacteroidetes and the description of Raineyaceae fam. nov.</title>
        <authorList>
            <person name="Albuquerque L."/>
            <person name="Polonia A.R.M."/>
            <person name="Barroso C."/>
            <person name="Froufe H.J.C."/>
            <person name="Lage O."/>
            <person name="Lobo-Da-Cunha A."/>
            <person name="Egas C."/>
            <person name="Da Costa M.S."/>
        </authorList>
    </citation>
    <scope>NUCLEOTIDE SEQUENCE [LARGE SCALE GENOMIC DNA]</scope>
    <source>
        <strain evidence="2 3">SPSPC-11</strain>
    </source>
</reference>
<dbReference type="AlphaFoldDB" id="A0A2N3IK74"/>
<dbReference type="NCBIfam" id="NF012200">
    <property type="entry name" value="choice_anch_D"/>
    <property type="match status" value="1"/>
</dbReference>
<evidence type="ECO:0000256" key="1">
    <source>
        <dbReference type="SAM" id="SignalP"/>
    </source>
</evidence>
<protein>
    <recommendedName>
        <fullName evidence="4">DUF1573 domain-containing protein</fullName>
    </recommendedName>
</protein>
<dbReference type="InterPro" id="IPR013783">
    <property type="entry name" value="Ig-like_fold"/>
</dbReference>
<dbReference type="OrthoDB" id="826619at2"/>
<evidence type="ECO:0000313" key="2">
    <source>
        <dbReference type="EMBL" id="PKQ70613.1"/>
    </source>
</evidence>
<name>A0A2N3IK74_9BACT</name>
<dbReference type="InterPro" id="IPR011467">
    <property type="entry name" value="DUF1573"/>
</dbReference>
<dbReference type="Proteomes" id="UP000233387">
    <property type="component" value="Unassembled WGS sequence"/>
</dbReference>
<evidence type="ECO:0008006" key="4">
    <source>
        <dbReference type="Google" id="ProtNLM"/>
    </source>
</evidence>
<feature type="chain" id="PRO_5014820291" description="DUF1573 domain-containing protein" evidence="1">
    <location>
        <begin position="20"/>
        <end position="246"/>
    </location>
</feature>
<proteinExistence type="predicted"/>
<dbReference type="RefSeq" id="WP_101357609.1">
    <property type="nucleotide sequence ID" value="NZ_NKXO01000004.1"/>
</dbReference>